<evidence type="ECO:0000259" key="2">
    <source>
        <dbReference type="Pfam" id="PF00149"/>
    </source>
</evidence>
<keyword evidence="1" id="KW-0472">Membrane</keyword>
<evidence type="ECO:0000313" key="3">
    <source>
        <dbReference type="EMBL" id="JAP90683.1"/>
    </source>
</evidence>
<feature type="transmembrane region" description="Helical" evidence="1">
    <location>
        <begin position="93"/>
        <end position="113"/>
    </location>
</feature>
<accession>A0A146K199</accession>
<keyword evidence="1" id="KW-1133">Transmembrane helix</keyword>
<gene>
    <name evidence="3" type="ORF">TPC1_20018</name>
</gene>
<dbReference type="InterPro" id="IPR029052">
    <property type="entry name" value="Metallo-depent_PP-like"/>
</dbReference>
<name>A0A146K199_9EUKA</name>
<sequence>KKENYNLLQSDVPSENHSPVQIDEQSKCSIFIVNWRKNNPKVRSLETPHKILAILSQILTYSSLPCAFSLFAFGGFYFDYGTTIFNIWVSPWAFINAGIVVSVMSTLSFVATCHFRKSKILLHISILVMFFCIIASVLLLIRFSSNWGPVIIPLHNQTQVSWYTTDKQSSIIKISSTGKEFGSNELSNVHHVYLPYTTGKFVVGNDTIEFDSSKLRKFAYITDSHSLRNNIGLLNKLKVDLIVAGGDIVQDGQFANDYYIFFDKYPKWIPFITATGNHEAFWNVTKTFPGVYRPNYFSKVGDVGFYFINVMISALPKKKQVSDKMIDDALRFLEDNVDNNCKVRIIVSHMPINTDAYSGDYYRQRLYKFLDDHPSANFKAMLTGHTHNFRRSFRNNIIFLEGGSLIGNKAMYTEVTIDDQLNVVFKYYNLHSGEEIKV</sequence>
<dbReference type="GO" id="GO:0016787">
    <property type="term" value="F:hydrolase activity"/>
    <property type="evidence" value="ECO:0007669"/>
    <property type="project" value="InterPro"/>
</dbReference>
<dbReference type="EMBL" id="GDID01005923">
    <property type="protein sequence ID" value="JAP90683.1"/>
    <property type="molecule type" value="Transcribed_RNA"/>
</dbReference>
<evidence type="ECO:0000256" key="1">
    <source>
        <dbReference type="SAM" id="Phobius"/>
    </source>
</evidence>
<feature type="transmembrane region" description="Helical" evidence="1">
    <location>
        <begin position="51"/>
        <end position="73"/>
    </location>
</feature>
<feature type="domain" description="Calcineurin-like phosphoesterase" evidence="2">
    <location>
        <begin position="217"/>
        <end position="388"/>
    </location>
</feature>
<feature type="non-terminal residue" evidence="3">
    <location>
        <position position="1"/>
    </location>
</feature>
<dbReference type="InterPro" id="IPR004843">
    <property type="entry name" value="Calcineurin-like_PHP"/>
</dbReference>
<proteinExistence type="predicted"/>
<reference evidence="3" key="1">
    <citation type="submission" date="2015-07" db="EMBL/GenBank/DDBJ databases">
        <title>Adaptation to a free-living lifestyle via gene acquisitions in the diplomonad Trepomonas sp. PC1.</title>
        <authorList>
            <person name="Xu F."/>
            <person name="Jerlstrom-Hultqvist J."/>
            <person name="Kolisko M."/>
            <person name="Simpson A.G.B."/>
            <person name="Roger A.J."/>
            <person name="Svard S.G."/>
            <person name="Andersson J.O."/>
        </authorList>
    </citation>
    <scope>NUCLEOTIDE SEQUENCE</scope>
    <source>
        <strain evidence="3">PC1</strain>
    </source>
</reference>
<protein>
    <submittedName>
        <fullName evidence="3">Calcineurin-like phosphoesterase domain-containing protein</fullName>
    </submittedName>
</protein>
<organism evidence="3">
    <name type="scientific">Trepomonas sp. PC1</name>
    <dbReference type="NCBI Taxonomy" id="1076344"/>
    <lineage>
        <taxon>Eukaryota</taxon>
        <taxon>Metamonada</taxon>
        <taxon>Diplomonadida</taxon>
        <taxon>Hexamitidae</taxon>
        <taxon>Hexamitinae</taxon>
        <taxon>Trepomonas</taxon>
    </lineage>
</organism>
<keyword evidence="1" id="KW-0812">Transmembrane</keyword>
<dbReference type="Pfam" id="PF00149">
    <property type="entry name" value="Metallophos"/>
    <property type="match status" value="1"/>
</dbReference>
<dbReference type="Gene3D" id="3.60.21.10">
    <property type="match status" value="1"/>
</dbReference>
<dbReference type="SUPFAM" id="SSF56300">
    <property type="entry name" value="Metallo-dependent phosphatases"/>
    <property type="match status" value="1"/>
</dbReference>
<dbReference type="AlphaFoldDB" id="A0A146K199"/>
<feature type="transmembrane region" description="Helical" evidence="1">
    <location>
        <begin position="120"/>
        <end position="141"/>
    </location>
</feature>